<dbReference type="AlphaFoldDB" id="A0A256FTR8"/>
<sequence>MRNFDRKEFTRILSAQFTNHAVLINALASRLHASFECNSKPKRRILVRLDTNHHFSSEAFVKAVACGLDLPFLCFDTVSDEFSKFAEDNVQAPEAVVFISNFHSSTQSVQAALKRLTFINSEGIYFFATDPFLYRAADFSVEFSETK</sequence>
<proteinExistence type="predicted"/>
<reference evidence="1 2" key="1">
    <citation type="submission" date="2017-07" db="EMBL/GenBank/DDBJ databases">
        <title>Phylogenetic study on the rhizospheric bacterium Ochrobactrum sp. A44.</title>
        <authorList>
            <person name="Krzyzanowska D.M."/>
            <person name="Ossowicki A."/>
            <person name="Rajewska M."/>
            <person name="Maciag T."/>
            <person name="Kaczynski Z."/>
            <person name="Czerwicka M."/>
            <person name="Jafra S."/>
        </authorList>
    </citation>
    <scope>NUCLEOTIDE SEQUENCE [LARGE SCALE GENOMIC DNA]</scope>
    <source>
        <strain evidence="1 2">DSM 7216</strain>
    </source>
</reference>
<keyword evidence="2" id="KW-1185">Reference proteome</keyword>
<comment type="caution">
    <text evidence="1">The sequence shown here is derived from an EMBL/GenBank/DDBJ whole genome shotgun (WGS) entry which is preliminary data.</text>
</comment>
<evidence type="ECO:0000313" key="2">
    <source>
        <dbReference type="Proteomes" id="UP000215590"/>
    </source>
</evidence>
<dbReference type="EMBL" id="NNRJ01000027">
    <property type="protein sequence ID" value="OYR18257.1"/>
    <property type="molecule type" value="Genomic_DNA"/>
</dbReference>
<protein>
    <submittedName>
        <fullName evidence="1">Uncharacterized protein</fullName>
    </submittedName>
</protein>
<name>A0A256FTR8_9HYPH</name>
<accession>A0A256FTR8</accession>
<evidence type="ECO:0000313" key="1">
    <source>
        <dbReference type="EMBL" id="OYR18257.1"/>
    </source>
</evidence>
<organism evidence="1 2">
    <name type="scientific">Brucella thiophenivorans</name>
    <dbReference type="NCBI Taxonomy" id="571255"/>
    <lineage>
        <taxon>Bacteria</taxon>
        <taxon>Pseudomonadati</taxon>
        <taxon>Pseudomonadota</taxon>
        <taxon>Alphaproteobacteria</taxon>
        <taxon>Hyphomicrobiales</taxon>
        <taxon>Brucellaceae</taxon>
        <taxon>Brucella/Ochrobactrum group</taxon>
        <taxon>Brucella</taxon>
    </lineage>
</organism>
<gene>
    <name evidence="1" type="ORF">CEV31_4269</name>
</gene>
<dbReference type="RefSeq" id="WP_094507422.1">
    <property type="nucleotide sequence ID" value="NZ_JBHEEK010000015.1"/>
</dbReference>
<dbReference type="Proteomes" id="UP000215590">
    <property type="component" value="Unassembled WGS sequence"/>
</dbReference>